<dbReference type="Proteomes" id="UP000247523">
    <property type="component" value="Unassembled WGS sequence"/>
</dbReference>
<reference evidence="1 2" key="1">
    <citation type="submission" date="2018-05" db="EMBL/GenBank/DDBJ databases">
        <title>Genomic Encyclopedia of Type Strains, Phase IV (KMG-IV): sequencing the most valuable type-strain genomes for metagenomic binning, comparative biology and taxonomic classification.</title>
        <authorList>
            <person name="Goeker M."/>
        </authorList>
    </citation>
    <scope>NUCLEOTIDE SEQUENCE [LARGE SCALE GENOMIC DNA]</scope>
    <source>
        <strain evidence="1 2">DSM 28816</strain>
    </source>
</reference>
<protein>
    <submittedName>
        <fullName evidence="1">Uncharacterized protein</fullName>
    </submittedName>
</protein>
<evidence type="ECO:0000313" key="1">
    <source>
        <dbReference type="EMBL" id="PXV89158.1"/>
    </source>
</evidence>
<sequence length="91" mass="10446">MFKRANENFIIPDNAVLLTEEEMMEVEGGGFKAKITKKIVEFIANYIIAKGVDYLWEHRKAIWDSFVKGLEPTDATKATAYYKTFSQSIPH</sequence>
<name>A0A318EQ35_9FIRM</name>
<proteinExistence type="predicted"/>
<accession>A0A318EQ35</accession>
<organism evidence="1 2">
    <name type="scientific">Lachnotalea glycerini</name>
    <dbReference type="NCBI Taxonomy" id="1763509"/>
    <lineage>
        <taxon>Bacteria</taxon>
        <taxon>Bacillati</taxon>
        <taxon>Bacillota</taxon>
        <taxon>Clostridia</taxon>
        <taxon>Lachnospirales</taxon>
        <taxon>Lachnospiraceae</taxon>
        <taxon>Lachnotalea</taxon>
    </lineage>
</organism>
<dbReference type="RefSeq" id="WP_110291301.1">
    <property type="nucleotide sequence ID" value="NZ_QICS01000007.1"/>
</dbReference>
<dbReference type="EMBL" id="QICS01000007">
    <property type="protein sequence ID" value="PXV89158.1"/>
    <property type="molecule type" value="Genomic_DNA"/>
</dbReference>
<evidence type="ECO:0000313" key="2">
    <source>
        <dbReference type="Proteomes" id="UP000247523"/>
    </source>
</evidence>
<dbReference type="AlphaFoldDB" id="A0A318EQ35"/>
<comment type="caution">
    <text evidence="1">The sequence shown here is derived from an EMBL/GenBank/DDBJ whole genome shotgun (WGS) entry which is preliminary data.</text>
</comment>
<gene>
    <name evidence="1" type="ORF">C8E03_107135</name>
</gene>